<dbReference type="EMBL" id="JAWZYT010005737">
    <property type="protein sequence ID" value="KAK4289748.1"/>
    <property type="molecule type" value="Genomic_DNA"/>
</dbReference>
<gene>
    <name evidence="9" type="ORF">Pmani_022494</name>
    <name evidence="8" type="ORF">Pmani_037297</name>
</gene>
<protein>
    <recommendedName>
        <fullName evidence="7">Aminotransferase class I/classII large domain-containing protein</fullName>
    </recommendedName>
</protein>
<evidence type="ECO:0000313" key="10">
    <source>
        <dbReference type="Proteomes" id="UP001292094"/>
    </source>
</evidence>
<dbReference type="Proteomes" id="UP001292094">
    <property type="component" value="Unassembled WGS sequence"/>
</dbReference>
<accession>A0AAE1NHI6</accession>
<dbReference type="Pfam" id="PF00155">
    <property type="entry name" value="Aminotran_1_2"/>
    <property type="match status" value="1"/>
</dbReference>
<dbReference type="FunFam" id="3.40.640.10:FF:000053">
    <property type="entry name" value="Aminotransferase, class I"/>
    <property type="match status" value="1"/>
</dbReference>
<keyword evidence="10" id="KW-1185">Reference proteome</keyword>
<organism evidence="8 10">
    <name type="scientific">Petrolisthes manimaculis</name>
    <dbReference type="NCBI Taxonomy" id="1843537"/>
    <lineage>
        <taxon>Eukaryota</taxon>
        <taxon>Metazoa</taxon>
        <taxon>Ecdysozoa</taxon>
        <taxon>Arthropoda</taxon>
        <taxon>Crustacea</taxon>
        <taxon>Multicrustacea</taxon>
        <taxon>Malacostraca</taxon>
        <taxon>Eumalacostraca</taxon>
        <taxon>Eucarida</taxon>
        <taxon>Decapoda</taxon>
        <taxon>Pleocyemata</taxon>
        <taxon>Anomura</taxon>
        <taxon>Galatheoidea</taxon>
        <taxon>Porcellanidae</taxon>
        <taxon>Petrolisthes</taxon>
    </lineage>
</organism>
<dbReference type="FunFam" id="3.90.1150.10:FF:000166">
    <property type="entry name" value="Kynurenine/alpha-aminoadipate aminotransferase, mitochondrial"/>
    <property type="match status" value="1"/>
</dbReference>
<dbReference type="GO" id="GO:1901605">
    <property type="term" value="P:alpha-amino acid metabolic process"/>
    <property type="evidence" value="ECO:0007669"/>
    <property type="project" value="TreeGrafter"/>
</dbReference>
<evidence type="ECO:0000256" key="1">
    <source>
        <dbReference type="ARBA" id="ARBA00001933"/>
    </source>
</evidence>
<dbReference type="InterPro" id="IPR004839">
    <property type="entry name" value="Aminotransferase_I/II_large"/>
</dbReference>
<evidence type="ECO:0000256" key="3">
    <source>
        <dbReference type="ARBA" id="ARBA00011738"/>
    </source>
</evidence>
<evidence type="ECO:0000256" key="4">
    <source>
        <dbReference type="ARBA" id="ARBA00022576"/>
    </source>
</evidence>
<dbReference type="EMBL" id="JAWZYT010002258">
    <property type="protein sequence ID" value="KAK4305617.1"/>
    <property type="molecule type" value="Genomic_DNA"/>
</dbReference>
<proteinExistence type="inferred from homology"/>
<dbReference type="InterPro" id="IPR015421">
    <property type="entry name" value="PyrdxlP-dep_Trfase_major"/>
</dbReference>
<evidence type="ECO:0000313" key="9">
    <source>
        <dbReference type="EMBL" id="KAK4305617.1"/>
    </source>
</evidence>
<dbReference type="GO" id="GO:0016212">
    <property type="term" value="F:kynurenine-oxoglutarate transaminase activity"/>
    <property type="evidence" value="ECO:0007669"/>
    <property type="project" value="TreeGrafter"/>
</dbReference>
<evidence type="ECO:0000256" key="5">
    <source>
        <dbReference type="ARBA" id="ARBA00022679"/>
    </source>
</evidence>
<dbReference type="AlphaFoldDB" id="A0AAE1NHI6"/>
<evidence type="ECO:0000256" key="6">
    <source>
        <dbReference type="ARBA" id="ARBA00022898"/>
    </source>
</evidence>
<keyword evidence="5" id="KW-0808">Transferase</keyword>
<keyword evidence="6" id="KW-0663">Pyridoxal phosphate</keyword>
<dbReference type="PANTHER" id="PTHR42790">
    <property type="entry name" value="AMINOTRANSFERASE"/>
    <property type="match status" value="1"/>
</dbReference>
<dbReference type="InterPro" id="IPR015424">
    <property type="entry name" value="PyrdxlP-dep_Trfase"/>
</dbReference>
<evidence type="ECO:0000259" key="7">
    <source>
        <dbReference type="Pfam" id="PF00155"/>
    </source>
</evidence>
<comment type="subunit">
    <text evidence="3">Homodimer.</text>
</comment>
<evidence type="ECO:0000313" key="8">
    <source>
        <dbReference type="EMBL" id="KAK4289748.1"/>
    </source>
</evidence>
<name>A0AAE1NHI6_9EUCA</name>
<dbReference type="PANTHER" id="PTHR42790:SF19">
    <property type="entry name" value="KYNURENINE_ALPHA-AMINOADIPATE AMINOTRANSFERASE, MITOCHONDRIAL"/>
    <property type="match status" value="1"/>
</dbReference>
<dbReference type="SUPFAM" id="SSF53383">
    <property type="entry name" value="PLP-dependent transferases"/>
    <property type="match status" value="1"/>
</dbReference>
<evidence type="ECO:0000256" key="2">
    <source>
        <dbReference type="ARBA" id="ARBA00007441"/>
    </source>
</evidence>
<comment type="cofactor">
    <cofactor evidence="1">
        <name>pyridoxal 5'-phosphate</name>
        <dbReference type="ChEBI" id="CHEBI:597326"/>
    </cofactor>
</comment>
<reference evidence="8" key="1">
    <citation type="submission" date="2023-11" db="EMBL/GenBank/DDBJ databases">
        <title>Genome assemblies of two species of porcelain crab, Petrolisthes cinctipes and Petrolisthes manimaculis (Anomura: Porcellanidae).</title>
        <authorList>
            <person name="Angst P."/>
        </authorList>
    </citation>
    <scope>NUCLEOTIDE SEQUENCE</scope>
    <source>
        <strain evidence="8">PB745_02</strain>
        <tissue evidence="8">Gill</tissue>
    </source>
</reference>
<comment type="caution">
    <text evidence="8">The sequence shown here is derived from an EMBL/GenBank/DDBJ whole genome shotgun (WGS) entry which is preliminary data.</text>
</comment>
<comment type="similarity">
    <text evidence="2">Belongs to the class-I pyridoxal-phosphate-dependent aminotransferase family.</text>
</comment>
<keyword evidence="4" id="KW-0032">Aminotransferase</keyword>
<sequence length="454" mass="50704">MTVNKSQVTSVFWICEDVHYSLLKHQYYNRMNYSKYLSKVAARRKPSGISDMRKYLVNPSPSLVWLGSGMPNPTQFPFREVTVGLNDGEVLHLSQDMLSSGLQYGPTPGYAPLVTQLKAMVERHHSPPRWSESNLLVTVGAQDGVSKAFEMLLDPGDYVVISDPCYSDALCMLASLAPQYLAIENDDEGMVPANLRAALKLAANSEEKRMPKALYLVPNASNPTGTTMGEVRRREIYAIAQEYDLIILEDDPYYFLTYEEEQNIPPSFLSLDIDGRVLRFDSFSKIVSAGLRVAFVTGPAPLLAVMELHLQSSVICGPMFSQVLVSELLREWGEEGFSRHTAKLRIFYKNQRDAMLLAASTHLTGLCEWTVPKGGIFLWLKVVGVKDTGPMIIERGITKNVILIPGKEFVVDSSKPNQFMRAAFSCVTPEQMMKGMENLASLIREEIALQNNQA</sequence>
<dbReference type="InterPro" id="IPR050859">
    <property type="entry name" value="Class-I_PLP-dep_aminotransf"/>
</dbReference>
<dbReference type="Gene3D" id="3.40.640.10">
    <property type="entry name" value="Type I PLP-dependent aspartate aminotransferase-like (Major domain)"/>
    <property type="match status" value="1"/>
</dbReference>
<dbReference type="CDD" id="cd00609">
    <property type="entry name" value="AAT_like"/>
    <property type="match status" value="1"/>
</dbReference>
<dbReference type="GO" id="GO:0030170">
    <property type="term" value="F:pyridoxal phosphate binding"/>
    <property type="evidence" value="ECO:0007669"/>
    <property type="project" value="InterPro"/>
</dbReference>
<feature type="domain" description="Aminotransferase class I/classII large" evidence="7">
    <location>
        <begin position="87"/>
        <end position="437"/>
    </location>
</feature>